<organism evidence="1 2">
    <name type="scientific">Paraoerskovia marina</name>
    <dbReference type="NCBI Taxonomy" id="545619"/>
    <lineage>
        <taxon>Bacteria</taxon>
        <taxon>Bacillati</taxon>
        <taxon>Actinomycetota</taxon>
        <taxon>Actinomycetes</taxon>
        <taxon>Micrococcales</taxon>
        <taxon>Cellulomonadaceae</taxon>
        <taxon>Paraoerskovia</taxon>
    </lineage>
</organism>
<dbReference type="STRING" id="545619.SAMN04489860_0381"/>
<reference evidence="1 2" key="1">
    <citation type="submission" date="2016-10" db="EMBL/GenBank/DDBJ databases">
        <authorList>
            <person name="de Groot N.N."/>
        </authorList>
    </citation>
    <scope>NUCLEOTIDE SEQUENCE [LARGE SCALE GENOMIC DNA]</scope>
    <source>
        <strain evidence="1 2">DSM 22126</strain>
    </source>
</reference>
<accession>A0A1H1N169</accession>
<sequence>MNDLAKVVDSAEAALRPCSMRSRRPVLLSFAMALAGVTALSGCSADAVAGPDCGPEAVFATAEAPEDAVDQSGDAAGEIGASRLIHEQDGFDVFLVEGSDDDAGPCIWVEDEGAWLYAGCSASGVSVGGGAGQPTVYYDATGNVAETASSTSTVVNDCLAVTTP</sequence>
<dbReference type="Proteomes" id="UP000185663">
    <property type="component" value="Chromosome I"/>
</dbReference>
<evidence type="ECO:0000313" key="1">
    <source>
        <dbReference type="EMBL" id="SDR91919.1"/>
    </source>
</evidence>
<keyword evidence="2" id="KW-1185">Reference proteome</keyword>
<gene>
    <name evidence="1" type="ORF">SAMN04489860_0381</name>
</gene>
<name>A0A1H1N169_9CELL</name>
<protein>
    <submittedName>
        <fullName evidence="1">Uncharacterized protein</fullName>
    </submittedName>
</protein>
<proteinExistence type="predicted"/>
<evidence type="ECO:0000313" key="2">
    <source>
        <dbReference type="Proteomes" id="UP000185663"/>
    </source>
</evidence>
<dbReference type="EMBL" id="LT629776">
    <property type="protein sequence ID" value="SDR91919.1"/>
    <property type="molecule type" value="Genomic_DNA"/>
</dbReference>
<dbReference type="AlphaFoldDB" id="A0A1H1N169"/>